<keyword evidence="5" id="KW-0862">Zinc</keyword>
<dbReference type="InterPro" id="IPR036866">
    <property type="entry name" value="RibonucZ/Hydroxyglut_hydro"/>
</dbReference>
<proteinExistence type="inferred from homology"/>
<evidence type="ECO:0000256" key="3">
    <source>
        <dbReference type="ARBA" id="ARBA00022723"/>
    </source>
</evidence>
<accession>A0A239NEU1</accession>
<sequence length="272" mass="30541">MTEASSKALAGAPAGVATRLWALEGPTFTLPANFLVVHEEGRVTIPVPCFLIEHPRGLVLFDTGIIPEASEDPLSVYRPETLEFNHLRYDPAQRVDRQIEALGYTVEDVKHVVLSHLHDDHTGGLRFFPHADIWIGEGELPHAYWPHPPQRDLFRYRDIDPARDFTWHELPGDHDLFGDGSIVVLRFPGHTPGSSGLLVRLPSRNLILTGDAVHLRAAIEKTMPMGTDWNTAESVRSIRRMKRLAASTPAEIWIGHDPQDWEHYTGNGRELT</sequence>
<dbReference type="OrthoDB" id="3196337at2"/>
<comment type="cofactor">
    <cofactor evidence="1">
        <name>Zn(2+)</name>
        <dbReference type="ChEBI" id="CHEBI:29105"/>
    </cofactor>
</comment>
<evidence type="ECO:0000313" key="7">
    <source>
        <dbReference type="EMBL" id="SNT53436.1"/>
    </source>
</evidence>
<evidence type="ECO:0000256" key="5">
    <source>
        <dbReference type="ARBA" id="ARBA00022833"/>
    </source>
</evidence>
<organism evidence="7 8">
    <name type="scientific">Actinomadura meyerae</name>
    <dbReference type="NCBI Taxonomy" id="240840"/>
    <lineage>
        <taxon>Bacteria</taxon>
        <taxon>Bacillati</taxon>
        <taxon>Actinomycetota</taxon>
        <taxon>Actinomycetes</taxon>
        <taxon>Streptosporangiales</taxon>
        <taxon>Thermomonosporaceae</taxon>
        <taxon>Actinomadura</taxon>
    </lineage>
</organism>
<dbReference type="AlphaFoldDB" id="A0A239NEU1"/>
<dbReference type="GO" id="GO:0046872">
    <property type="term" value="F:metal ion binding"/>
    <property type="evidence" value="ECO:0007669"/>
    <property type="project" value="UniProtKB-KW"/>
</dbReference>
<dbReference type="InterPro" id="IPR051013">
    <property type="entry name" value="MBL_superfamily_lactonases"/>
</dbReference>
<evidence type="ECO:0000313" key="8">
    <source>
        <dbReference type="Proteomes" id="UP000198318"/>
    </source>
</evidence>
<evidence type="ECO:0000256" key="2">
    <source>
        <dbReference type="ARBA" id="ARBA00007749"/>
    </source>
</evidence>
<dbReference type="SMART" id="SM00849">
    <property type="entry name" value="Lactamase_B"/>
    <property type="match status" value="1"/>
</dbReference>
<dbReference type="EMBL" id="FZOR01000040">
    <property type="protein sequence ID" value="SNT53436.1"/>
    <property type="molecule type" value="Genomic_DNA"/>
</dbReference>
<reference evidence="7 8" key="1">
    <citation type="submission" date="2017-06" db="EMBL/GenBank/DDBJ databases">
        <authorList>
            <person name="Kim H.J."/>
            <person name="Triplett B.A."/>
        </authorList>
    </citation>
    <scope>NUCLEOTIDE SEQUENCE [LARGE SCALE GENOMIC DNA]</scope>
    <source>
        <strain evidence="7 8">DSM 44715</strain>
    </source>
</reference>
<dbReference type="GO" id="GO:0016787">
    <property type="term" value="F:hydrolase activity"/>
    <property type="evidence" value="ECO:0007669"/>
    <property type="project" value="UniProtKB-KW"/>
</dbReference>
<feature type="domain" description="Metallo-beta-lactamase" evidence="6">
    <location>
        <begin position="46"/>
        <end position="256"/>
    </location>
</feature>
<dbReference type="PANTHER" id="PTHR42978">
    <property type="entry name" value="QUORUM-QUENCHING LACTONASE YTNP-RELATED-RELATED"/>
    <property type="match status" value="1"/>
</dbReference>
<keyword evidence="8" id="KW-1185">Reference proteome</keyword>
<evidence type="ECO:0000259" key="6">
    <source>
        <dbReference type="SMART" id="SM00849"/>
    </source>
</evidence>
<evidence type="ECO:0000256" key="1">
    <source>
        <dbReference type="ARBA" id="ARBA00001947"/>
    </source>
</evidence>
<dbReference type="Pfam" id="PF00753">
    <property type="entry name" value="Lactamase_B"/>
    <property type="match status" value="1"/>
</dbReference>
<name>A0A239NEU1_9ACTN</name>
<protein>
    <submittedName>
        <fullName evidence="7">Metallo-beta-lactamase superfamily protein</fullName>
    </submittedName>
</protein>
<evidence type="ECO:0000256" key="4">
    <source>
        <dbReference type="ARBA" id="ARBA00022801"/>
    </source>
</evidence>
<dbReference type="InterPro" id="IPR001279">
    <property type="entry name" value="Metallo-B-lactamas"/>
</dbReference>
<gene>
    <name evidence="7" type="ORF">SAMN05443665_104030</name>
</gene>
<keyword evidence="4" id="KW-0378">Hydrolase</keyword>
<dbReference type="CDD" id="cd07729">
    <property type="entry name" value="AHL_lactonase_MBL-fold"/>
    <property type="match status" value="1"/>
</dbReference>
<keyword evidence="3" id="KW-0479">Metal-binding</keyword>
<dbReference type="Proteomes" id="UP000198318">
    <property type="component" value="Unassembled WGS sequence"/>
</dbReference>
<dbReference type="PANTHER" id="PTHR42978:SF2">
    <property type="entry name" value="102 KBASES UNSTABLE REGION: FROM 1 TO 119443"/>
    <property type="match status" value="1"/>
</dbReference>
<comment type="similarity">
    <text evidence="2">Belongs to the metallo-beta-lactamase superfamily.</text>
</comment>
<dbReference type="Gene3D" id="3.60.15.10">
    <property type="entry name" value="Ribonuclease Z/Hydroxyacylglutathione hydrolase-like"/>
    <property type="match status" value="1"/>
</dbReference>
<dbReference type="RefSeq" id="WP_089329722.1">
    <property type="nucleotide sequence ID" value="NZ_FZOR01000040.1"/>
</dbReference>
<dbReference type="SUPFAM" id="SSF56281">
    <property type="entry name" value="Metallo-hydrolase/oxidoreductase"/>
    <property type="match status" value="1"/>
</dbReference>